<dbReference type="GO" id="GO:0009847">
    <property type="term" value="P:spore germination"/>
    <property type="evidence" value="ECO:0007669"/>
    <property type="project" value="InterPro"/>
</dbReference>
<accession>A0A151AW82</accession>
<dbReference type="Pfam" id="PF03323">
    <property type="entry name" value="GerA"/>
    <property type="match status" value="1"/>
</dbReference>
<dbReference type="PATRIC" id="fig|1121338.3.peg.2409"/>
<dbReference type="InterPro" id="IPR050768">
    <property type="entry name" value="UPF0353/GerABKA_families"/>
</dbReference>
<evidence type="ECO:0000256" key="3">
    <source>
        <dbReference type="SAM" id="Phobius"/>
    </source>
</evidence>
<dbReference type="PANTHER" id="PTHR22550:SF5">
    <property type="entry name" value="LEUCINE ZIPPER PROTEIN 4"/>
    <property type="match status" value="1"/>
</dbReference>
<feature type="transmembrane region" description="Helical" evidence="3">
    <location>
        <begin position="348"/>
        <end position="366"/>
    </location>
</feature>
<dbReference type="InterPro" id="IPR004995">
    <property type="entry name" value="Spore_Ger"/>
</dbReference>
<keyword evidence="5" id="KW-1185">Reference proteome</keyword>
<dbReference type="AlphaFoldDB" id="A0A151AW82"/>
<comment type="caution">
    <text evidence="4">The sequence shown here is derived from an EMBL/GenBank/DDBJ whole genome shotgun (WGS) entry which is preliminary data.</text>
</comment>
<keyword evidence="2 3" id="KW-0472">Membrane</keyword>
<dbReference type="Proteomes" id="UP000075531">
    <property type="component" value="Unassembled WGS sequence"/>
</dbReference>
<evidence type="ECO:0000313" key="5">
    <source>
        <dbReference type="Proteomes" id="UP000075531"/>
    </source>
</evidence>
<dbReference type="OrthoDB" id="1883106at2"/>
<gene>
    <name evidence="4" type="primary">gerXA</name>
    <name evidence="4" type="ORF">CLTEP_23300</name>
</gene>
<dbReference type="RefSeq" id="WP_066826846.1">
    <property type="nucleotide sequence ID" value="NZ_LTBA01000044.1"/>
</dbReference>
<sequence length="474" mass="53771">MVKNNFLRKIQENRKSLDISLRRLKIYNNEIYITYIPQITDKNRVSNDIIRPILQYGKDKLLTIDMIMESVIYIDDVNKDYNEDKIIDYILQGKSIIIMTYEDKYIVCDTTKVEKRQIQAPTLEDTIRNPRDCFTENMDSNLSLIRYRIKDENLKIDDFTVGKRTKTKVAVVYIKDVANDKYVNDIKNRIKKIKTDGILDSGNIQRFIVNNSMTLFPEIGIIERSDKACTTLLDGKVCIIVEGSNIVLSAPKVFSEFLDSSDDYNDSVYWAIFSKFIRISSLLMSLELSALYVATIAFHPDALPGEFIMALASSRETVPFNALTEAFLMELVAEVLREASMRLPKQIGTAIGIVGTIVIGQAAVSAGLVSPLMVIIVSLSTMCSFVAGDYTIMNSIRILKFFMIFITGMLGLFGFVIGITFIAINLISTSSFGVPYLAPIAPLNFKDFRNYFLSDRTLAKKRPKFLKTKDNTRQ</sequence>
<dbReference type="STRING" id="1121338.CLTEP_23300"/>
<organism evidence="4 5">
    <name type="scientific">Clostridium tepidiprofundi DSM 19306</name>
    <dbReference type="NCBI Taxonomy" id="1121338"/>
    <lineage>
        <taxon>Bacteria</taxon>
        <taxon>Bacillati</taxon>
        <taxon>Bacillota</taxon>
        <taxon>Clostridia</taxon>
        <taxon>Eubacteriales</taxon>
        <taxon>Clostridiaceae</taxon>
        <taxon>Clostridium</taxon>
    </lineage>
</organism>
<protein>
    <submittedName>
        <fullName evidence="4">Spore germination protein XA</fullName>
    </submittedName>
</protein>
<name>A0A151AW82_9CLOT</name>
<dbReference type="PANTHER" id="PTHR22550">
    <property type="entry name" value="SPORE GERMINATION PROTEIN"/>
    <property type="match status" value="1"/>
</dbReference>
<dbReference type="GO" id="GO:0016020">
    <property type="term" value="C:membrane"/>
    <property type="evidence" value="ECO:0007669"/>
    <property type="project" value="InterPro"/>
</dbReference>
<evidence type="ECO:0000256" key="1">
    <source>
        <dbReference type="ARBA" id="ARBA00005278"/>
    </source>
</evidence>
<reference evidence="4 5" key="1">
    <citation type="submission" date="2016-02" db="EMBL/GenBank/DDBJ databases">
        <title>Genome sequence of Clostridium tepidiprofundi DSM 19306.</title>
        <authorList>
            <person name="Poehlein A."/>
            <person name="Daniel R."/>
        </authorList>
    </citation>
    <scope>NUCLEOTIDE SEQUENCE [LARGE SCALE GENOMIC DNA]</scope>
    <source>
        <strain evidence="4 5">DSM 19306</strain>
    </source>
</reference>
<keyword evidence="3" id="KW-0812">Transmembrane</keyword>
<keyword evidence="3" id="KW-1133">Transmembrane helix</keyword>
<evidence type="ECO:0000256" key="2">
    <source>
        <dbReference type="ARBA" id="ARBA00023136"/>
    </source>
</evidence>
<evidence type="ECO:0000313" key="4">
    <source>
        <dbReference type="EMBL" id="KYH31667.1"/>
    </source>
</evidence>
<dbReference type="EMBL" id="LTBA01000044">
    <property type="protein sequence ID" value="KYH31667.1"/>
    <property type="molecule type" value="Genomic_DNA"/>
</dbReference>
<feature type="transmembrane region" description="Helical" evidence="3">
    <location>
        <begin position="372"/>
        <end position="392"/>
    </location>
</feature>
<comment type="similarity">
    <text evidence="1">Belongs to the GerABKA family.</text>
</comment>
<proteinExistence type="inferred from homology"/>
<dbReference type="PIRSF" id="PIRSF005690">
    <property type="entry name" value="GerBA"/>
    <property type="match status" value="1"/>
</dbReference>
<feature type="transmembrane region" description="Helical" evidence="3">
    <location>
        <begin position="404"/>
        <end position="427"/>
    </location>
</feature>